<evidence type="ECO:0000313" key="2">
    <source>
        <dbReference type="Proteomes" id="UP001234297"/>
    </source>
</evidence>
<organism evidence="1 2">
    <name type="scientific">Persea americana</name>
    <name type="common">Avocado</name>
    <dbReference type="NCBI Taxonomy" id="3435"/>
    <lineage>
        <taxon>Eukaryota</taxon>
        <taxon>Viridiplantae</taxon>
        <taxon>Streptophyta</taxon>
        <taxon>Embryophyta</taxon>
        <taxon>Tracheophyta</taxon>
        <taxon>Spermatophyta</taxon>
        <taxon>Magnoliopsida</taxon>
        <taxon>Magnoliidae</taxon>
        <taxon>Laurales</taxon>
        <taxon>Lauraceae</taxon>
        <taxon>Persea</taxon>
    </lineage>
</organism>
<evidence type="ECO:0000313" key="1">
    <source>
        <dbReference type="EMBL" id="KAJ8644640.1"/>
    </source>
</evidence>
<keyword evidence="2" id="KW-1185">Reference proteome</keyword>
<accession>A0ACC2MG59</accession>
<comment type="caution">
    <text evidence="1">The sequence shown here is derived from an EMBL/GenBank/DDBJ whole genome shotgun (WGS) entry which is preliminary data.</text>
</comment>
<proteinExistence type="predicted"/>
<protein>
    <submittedName>
        <fullName evidence="1">Uncharacterized protein</fullName>
    </submittedName>
</protein>
<dbReference type="Proteomes" id="UP001234297">
    <property type="component" value="Chromosome 2"/>
</dbReference>
<sequence>MRQPPMAVASLSSCRWSSTGGCLERGIDHWLAGGSWLMCTLKRWQLAALQLMAAGSEEWPTAADTRVTGNKLLHLAASAAAGLQQLWCYGHWIYIRNLPSRFNVDLLAHCSDYPMYRDFCPYITNHGLGPKTFTGSHKWYRTQPHMLELIFHRQMLEYPCLCRRRLSPLL</sequence>
<name>A0ACC2MG59_PERAE</name>
<gene>
    <name evidence="1" type="ORF">MRB53_006388</name>
</gene>
<dbReference type="EMBL" id="CM056810">
    <property type="protein sequence ID" value="KAJ8644640.1"/>
    <property type="molecule type" value="Genomic_DNA"/>
</dbReference>
<reference evidence="1 2" key="1">
    <citation type="journal article" date="2022" name="Hortic Res">
        <title>A haplotype resolved chromosomal level avocado genome allows analysis of novel avocado genes.</title>
        <authorList>
            <person name="Nath O."/>
            <person name="Fletcher S.J."/>
            <person name="Hayward A."/>
            <person name="Shaw L.M."/>
            <person name="Masouleh A.K."/>
            <person name="Furtado A."/>
            <person name="Henry R.J."/>
            <person name="Mitter N."/>
        </authorList>
    </citation>
    <scope>NUCLEOTIDE SEQUENCE [LARGE SCALE GENOMIC DNA]</scope>
    <source>
        <strain evidence="2">cv. Hass</strain>
    </source>
</reference>